<dbReference type="eggNOG" id="KOG3379">
    <property type="taxonomic scope" value="Eukaryota"/>
</dbReference>
<dbReference type="HOGENOM" id="CLU_056776_7_3_1"/>
<feature type="region of interest" description="Disordered" evidence="8">
    <location>
        <begin position="140"/>
        <end position="165"/>
    </location>
</feature>
<feature type="short sequence motif" description="Histidine triad motif" evidence="4 7">
    <location>
        <begin position="105"/>
        <end position="109"/>
    </location>
</feature>
<dbReference type="Proteomes" id="UP000016922">
    <property type="component" value="Unassembled WGS sequence"/>
</dbReference>
<evidence type="ECO:0000256" key="1">
    <source>
        <dbReference type="ARBA" id="ARBA00022741"/>
    </source>
</evidence>
<feature type="binding site" evidence="5">
    <location>
        <position position="109"/>
    </location>
    <ligand>
        <name>substrate</name>
    </ligand>
</feature>
<dbReference type="OMA" id="DAIYGMM"/>
<dbReference type="Gene3D" id="3.30.428.10">
    <property type="entry name" value="HIT-like"/>
    <property type="match status" value="1"/>
</dbReference>
<protein>
    <submittedName>
        <fullName evidence="10">HIT-like protein</fullName>
    </submittedName>
</protein>
<evidence type="ECO:0000256" key="7">
    <source>
        <dbReference type="PROSITE-ProRule" id="PRU00464"/>
    </source>
</evidence>
<dbReference type="OrthoDB" id="680339at2759"/>
<dbReference type="PRINTS" id="PR00332">
    <property type="entry name" value="HISTRIAD"/>
</dbReference>
<dbReference type="GO" id="GO:0000166">
    <property type="term" value="F:nucleotide binding"/>
    <property type="evidence" value="ECO:0007669"/>
    <property type="project" value="UniProtKB-KW"/>
</dbReference>
<dbReference type="GeneID" id="19464059"/>
<dbReference type="STRING" id="1116229.S3DP21"/>
<feature type="active site" description="Tele-AMP-histidine intermediate" evidence="3">
    <location>
        <position position="107"/>
    </location>
</feature>
<keyword evidence="2" id="KW-0378">Hydrolase</keyword>
<evidence type="ECO:0000256" key="5">
    <source>
        <dbReference type="PIRSR" id="PIRSR639383-2"/>
    </source>
</evidence>
<evidence type="ECO:0000256" key="6">
    <source>
        <dbReference type="PIRSR" id="PIRSR639383-3"/>
    </source>
</evidence>
<organism evidence="10 11">
    <name type="scientific">Glarea lozoyensis (strain ATCC 20868 / MF5171)</name>
    <dbReference type="NCBI Taxonomy" id="1116229"/>
    <lineage>
        <taxon>Eukaryota</taxon>
        <taxon>Fungi</taxon>
        <taxon>Dikarya</taxon>
        <taxon>Ascomycota</taxon>
        <taxon>Pezizomycotina</taxon>
        <taxon>Leotiomycetes</taxon>
        <taxon>Helotiales</taxon>
        <taxon>Helotiaceae</taxon>
        <taxon>Glarea</taxon>
    </lineage>
</organism>
<gene>
    <name evidence="10" type="ORF">GLAREA_05004</name>
</gene>
<proteinExistence type="predicted"/>
<feature type="compositionally biased region" description="Basic and acidic residues" evidence="8">
    <location>
        <begin position="150"/>
        <end position="165"/>
    </location>
</feature>
<evidence type="ECO:0000259" key="9">
    <source>
        <dbReference type="PROSITE" id="PS51084"/>
    </source>
</evidence>
<dbReference type="Pfam" id="PF01230">
    <property type="entry name" value="HIT"/>
    <property type="match status" value="1"/>
</dbReference>
<dbReference type="EMBL" id="KE145369">
    <property type="protein sequence ID" value="EPE28213.1"/>
    <property type="molecule type" value="Genomic_DNA"/>
</dbReference>
<dbReference type="PANTHER" id="PTHR46243">
    <property type="entry name" value="BIS(5'-ADENOSYL)-TRIPHOSPHATASE"/>
    <property type="match status" value="1"/>
</dbReference>
<dbReference type="SUPFAM" id="SSF54197">
    <property type="entry name" value="HIT-like"/>
    <property type="match status" value="1"/>
</dbReference>
<accession>S3DP21</accession>
<dbReference type="KEGG" id="glz:GLAREA_05004"/>
<evidence type="ECO:0000256" key="2">
    <source>
        <dbReference type="ARBA" id="ARBA00022801"/>
    </source>
</evidence>
<dbReference type="FunFam" id="3.30.428.10:FF:000011">
    <property type="entry name" value="Fragile histidine triad"/>
    <property type="match status" value="1"/>
</dbReference>
<evidence type="ECO:0000256" key="8">
    <source>
        <dbReference type="SAM" id="MobiDB-lite"/>
    </source>
</evidence>
<keyword evidence="11" id="KW-1185">Reference proteome</keyword>
<evidence type="ECO:0000313" key="11">
    <source>
        <dbReference type="Proteomes" id="UP000016922"/>
    </source>
</evidence>
<dbReference type="InterPro" id="IPR051884">
    <property type="entry name" value="Bis(5'-adenosyl)-TPase_reg"/>
</dbReference>
<feature type="binding site" evidence="5">
    <location>
        <position position="94"/>
    </location>
    <ligand>
        <name>substrate</name>
    </ligand>
</feature>
<sequence length="189" mass="21234">MRSSSIGASAKPVERLFHQFVVTPQVFYETALSFAFVNIKPLLPGHVLVSPHRVVPRLSDLTPTETADLFITVQRVGRLLERVYSASALNIPLQDGFDAGQSVPHVHVHILPRKPSDLDHEGGPDAIYDRLERADGDLEQQFQRLRPKQPKVDEDSMEPRSDEVMKQEAEMLRLEMAKDLGPNHGSPRD</sequence>
<dbReference type="CDD" id="cd01275">
    <property type="entry name" value="FHIT"/>
    <property type="match status" value="1"/>
</dbReference>
<keyword evidence="1" id="KW-0547">Nucleotide-binding</keyword>
<feature type="site" description="Important for induction of apoptosis" evidence="6">
    <location>
        <position position="128"/>
    </location>
</feature>
<dbReference type="InterPro" id="IPR019808">
    <property type="entry name" value="Histidine_triad_CS"/>
</dbReference>
<dbReference type="InterPro" id="IPR039383">
    <property type="entry name" value="FHIT"/>
</dbReference>
<dbReference type="RefSeq" id="XP_008085572.1">
    <property type="nucleotide sequence ID" value="XM_008087381.1"/>
</dbReference>
<dbReference type="InterPro" id="IPR011146">
    <property type="entry name" value="HIT-like"/>
</dbReference>
<dbReference type="PROSITE" id="PS00892">
    <property type="entry name" value="HIT_1"/>
    <property type="match status" value="1"/>
</dbReference>
<dbReference type="AlphaFoldDB" id="S3DP21"/>
<evidence type="ECO:0000256" key="4">
    <source>
        <dbReference type="PIRSR" id="PIRSR601310-3"/>
    </source>
</evidence>
<feature type="domain" description="HIT" evidence="9">
    <location>
        <begin position="13"/>
        <end position="120"/>
    </location>
</feature>
<dbReference type="InterPro" id="IPR036265">
    <property type="entry name" value="HIT-like_sf"/>
</dbReference>
<evidence type="ECO:0000256" key="3">
    <source>
        <dbReference type="PIRSR" id="PIRSR601310-1"/>
    </source>
</evidence>
<dbReference type="GO" id="GO:0016787">
    <property type="term" value="F:hydrolase activity"/>
    <property type="evidence" value="ECO:0007669"/>
    <property type="project" value="UniProtKB-KW"/>
</dbReference>
<dbReference type="InterPro" id="IPR001310">
    <property type="entry name" value="Histidine_triad_HIT"/>
</dbReference>
<dbReference type="PANTHER" id="PTHR46243:SF1">
    <property type="entry name" value="BIS(5'-ADENOSYL)-TRIPHOSPHATASE"/>
    <property type="match status" value="1"/>
</dbReference>
<name>S3DP21_GLAL2</name>
<dbReference type="PROSITE" id="PS51084">
    <property type="entry name" value="HIT_2"/>
    <property type="match status" value="1"/>
</dbReference>
<feature type="binding site" evidence="5">
    <location>
        <position position="38"/>
    </location>
    <ligand>
        <name>substrate</name>
    </ligand>
</feature>
<reference evidence="10 11" key="1">
    <citation type="journal article" date="2013" name="BMC Genomics">
        <title>Genomics-driven discovery of the pneumocandin biosynthetic gene cluster in the fungus Glarea lozoyensis.</title>
        <authorList>
            <person name="Chen L."/>
            <person name="Yue Q."/>
            <person name="Zhang X."/>
            <person name="Xiang M."/>
            <person name="Wang C."/>
            <person name="Li S."/>
            <person name="Che Y."/>
            <person name="Ortiz-Lopez F.J."/>
            <person name="Bills G.F."/>
            <person name="Liu X."/>
            <person name="An Z."/>
        </authorList>
    </citation>
    <scope>NUCLEOTIDE SEQUENCE [LARGE SCALE GENOMIC DNA]</scope>
    <source>
        <strain evidence="11">ATCC 20868 / MF5171</strain>
    </source>
</reference>
<evidence type="ECO:0000313" key="10">
    <source>
        <dbReference type="EMBL" id="EPE28213.1"/>
    </source>
</evidence>
<feature type="binding site" evidence="5">
    <location>
        <begin position="100"/>
        <end position="103"/>
    </location>
    <ligand>
        <name>substrate</name>
    </ligand>
</feature>